<dbReference type="EMBL" id="CAJNOH010001150">
    <property type="protein sequence ID" value="CAF1182328.1"/>
    <property type="molecule type" value="Genomic_DNA"/>
</dbReference>
<dbReference type="InterPro" id="IPR058912">
    <property type="entry name" value="HTH_animal"/>
</dbReference>
<accession>A0A814V471</accession>
<sequence>MENSTDPTLGEVELSIDTEEKNPQWTDMVNVFDMIDEETDDHLEQIMQDYYEEFNLDPIYEIVDEPYYISLQQQESISNKDENEKMMKTRVLSQKLSQLSTNDPDKEQMNEVLVLHRDKRSLSTSSSSSSSSSTSSQMLTTKRMHRWNSSSNIDEDQNQHPDDQVSEYFELIEDMFEQQMQHYLTKVTNQITMDDLKYLAILKHRIAKIELEKKLWFIYLQSGRGEWMTTESMKLNVDRCLWPVIVKKKFLSTITPPPPPPPPSNGKDRRNTGESKQQAYETKVQQHIEKFFEKMEVYSMEYHEKKIQLIDFTDEMEQAIETFIQHYSIVPFQLKFNYKKAMLEYNYDDQLLERAYLQLKATENQIQTIKRIYVYTTAYVQAKQELFYLKQRLLCNKPTALFYSEALSLIKLSTSLSVTDPTLYQLAIDRDEKLLQQQMTDLVVETVSEVERKILQCQITLDYERLEMSKSNENQTETLSNEFINLMNRRLDIIYKKLTYSSTFKINYFLQHSYDNVSYELNLPSICFSPTMIATTALHLFSKEQLKLLNRGPCYVPPGQLYMSSLSPDTIQEKIIQEQYKSIQHDLNRMFAKCEINPAQSMFLRNEIKTLFYKLFSTPLSNTLYQRAFYEKQLIDSIRNHLQKYDLILKRVANQQQNVFCLLHRPVFEEKIHDYMAKTDMFIVCEDIDDNNLQATRHNLTLAIETMNIRLRSIFYHKNDKEILKKLSIMTDKIQLPYLYFLPEILPDMTMAVHPIVVAQNSETSRIAHFLDDLLRPNVSREIDHYTFVNGADFIRKFNDYIATSTSPSFCSTTNFVTITILNFYSMVDHDTQLLEFQHYLKDPCQLSTIKGISIQKIYDLTTLFLRNNRFYYDHKIYRFIKGSPTCFPLTETLATLYVLPWFKSLFRQSLLEKEFYGRYHNQLFFTWNDTKENLIHMIEMVNTDNLNIHVDMKMGTSATFLQAYLENQHGTLYSRVHHDSTIQKYTLPYVITGHSKEAHNRWLRTSLIRAVRYCTSVYDFNQERIYLEVSCLANGYTTEFVEKRIEQFFTHFNAISLRSELDQHVYNKLRLRLFNFINEQKHIMQKYHDLEKQRKRFHLSYLYDSGPKLQFNQQLQEIFARKLNTQDPLSKYRNLQLIVSTKNPYTLNTLLSEYKPSHPLLM</sequence>
<protein>
    <recommendedName>
        <fullName evidence="2">Helix-turn-helix domain-containing protein</fullName>
    </recommendedName>
</protein>
<feature type="compositionally biased region" description="Pro residues" evidence="1">
    <location>
        <begin position="255"/>
        <end position="264"/>
    </location>
</feature>
<proteinExistence type="predicted"/>
<dbReference type="AlphaFoldDB" id="A0A814V471"/>
<comment type="caution">
    <text evidence="3">The sequence shown here is derived from an EMBL/GenBank/DDBJ whole genome shotgun (WGS) entry which is preliminary data.</text>
</comment>
<feature type="domain" description="Helix-turn-helix" evidence="2">
    <location>
        <begin position="999"/>
        <end position="1046"/>
    </location>
</feature>
<feature type="compositionally biased region" description="Low complexity" evidence="1">
    <location>
        <begin position="122"/>
        <end position="136"/>
    </location>
</feature>
<dbReference type="Pfam" id="PF26215">
    <property type="entry name" value="HTH_animal"/>
    <property type="match status" value="1"/>
</dbReference>
<reference evidence="3" key="1">
    <citation type="submission" date="2021-02" db="EMBL/GenBank/DDBJ databases">
        <authorList>
            <person name="Nowell W R."/>
        </authorList>
    </citation>
    <scope>NUCLEOTIDE SEQUENCE</scope>
</reference>
<gene>
    <name evidence="3" type="ORF">PYM288_LOCUS23873</name>
</gene>
<feature type="region of interest" description="Disordered" evidence="1">
    <location>
        <begin position="116"/>
        <end position="141"/>
    </location>
</feature>
<dbReference type="Proteomes" id="UP000663854">
    <property type="component" value="Unassembled WGS sequence"/>
</dbReference>
<organism evidence="3 4">
    <name type="scientific">Rotaria sordida</name>
    <dbReference type="NCBI Taxonomy" id="392033"/>
    <lineage>
        <taxon>Eukaryota</taxon>
        <taxon>Metazoa</taxon>
        <taxon>Spiralia</taxon>
        <taxon>Gnathifera</taxon>
        <taxon>Rotifera</taxon>
        <taxon>Eurotatoria</taxon>
        <taxon>Bdelloidea</taxon>
        <taxon>Philodinida</taxon>
        <taxon>Philodinidae</taxon>
        <taxon>Rotaria</taxon>
    </lineage>
</organism>
<dbReference type="PANTHER" id="PTHR21301:SF10">
    <property type="entry name" value="REVERSE TRANSCRIPTASE DOMAIN-CONTAINING PROTEIN"/>
    <property type="match status" value="1"/>
</dbReference>
<evidence type="ECO:0000259" key="2">
    <source>
        <dbReference type="Pfam" id="PF26215"/>
    </source>
</evidence>
<feature type="region of interest" description="Disordered" evidence="1">
    <location>
        <begin position="252"/>
        <end position="279"/>
    </location>
</feature>
<name>A0A814V471_9BILA</name>
<dbReference type="PANTHER" id="PTHR21301">
    <property type="entry name" value="REVERSE TRANSCRIPTASE"/>
    <property type="match status" value="1"/>
</dbReference>
<evidence type="ECO:0000313" key="3">
    <source>
        <dbReference type="EMBL" id="CAF1182328.1"/>
    </source>
</evidence>
<evidence type="ECO:0000256" key="1">
    <source>
        <dbReference type="SAM" id="MobiDB-lite"/>
    </source>
</evidence>
<evidence type="ECO:0000313" key="4">
    <source>
        <dbReference type="Proteomes" id="UP000663854"/>
    </source>
</evidence>